<gene>
    <name evidence="1" type="ORF">SAMN04489717_3819</name>
</gene>
<name>A0A1H1UYC8_9ACTN</name>
<dbReference type="OrthoDB" id="2014935at2"/>
<protein>
    <submittedName>
        <fullName evidence="1">Uncharacterized protein</fullName>
    </submittedName>
</protein>
<organism evidence="1 2">
    <name type="scientific">Actinopolymorpha singaporensis</name>
    <dbReference type="NCBI Taxonomy" id="117157"/>
    <lineage>
        <taxon>Bacteria</taxon>
        <taxon>Bacillati</taxon>
        <taxon>Actinomycetota</taxon>
        <taxon>Actinomycetes</taxon>
        <taxon>Propionibacteriales</taxon>
        <taxon>Actinopolymorphaceae</taxon>
        <taxon>Actinopolymorpha</taxon>
    </lineage>
</organism>
<dbReference type="STRING" id="117157.SAMN04489717_3819"/>
<dbReference type="Proteomes" id="UP000198983">
    <property type="component" value="Chromosome I"/>
</dbReference>
<dbReference type="AlphaFoldDB" id="A0A1H1UYC8"/>
<keyword evidence="2" id="KW-1185">Reference proteome</keyword>
<dbReference type="EMBL" id="LT629732">
    <property type="protein sequence ID" value="SDS77271.1"/>
    <property type="molecule type" value="Genomic_DNA"/>
</dbReference>
<reference evidence="1 2" key="1">
    <citation type="submission" date="2016-10" db="EMBL/GenBank/DDBJ databases">
        <authorList>
            <person name="de Groot N.N."/>
        </authorList>
    </citation>
    <scope>NUCLEOTIDE SEQUENCE [LARGE SCALE GENOMIC DNA]</scope>
    <source>
        <strain evidence="1 2">DSM 22024</strain>
    </source>
</reference>
<accession>A0A1H1UYC8</accession>
<sequence>MADGHETVGTLLGTPVDRTSPVRVHTYAAPGELDYEVVYAAVDLAEADARALLEHAGLTGPEAVSFARVMLPGGWNIDPGSPPAWWPEPTVLRDQAARSLPPNGWLLCGYQDGTLYVLATRTPAG</sequence>
<evidence type="ECO:0000313" key="2">
    <source>
        <dbReference type="Proteomes" id="UP000198983"/>
    </source>
</evidence>
<evidence type="ECO:0000313" key="1">
    <source>
        <dbReference type="EMBL" id="SDS77271.1"/>
    </source>
</evidence>
<dbReference type="RefSeq" id="WP_092654972.1">
    <property type="nucleotide sequence ID" value="NZ_LT629732.1"/>
</dbReference>
<proteinExistence type="predicted"/>